<comment type="caution">
    <text evidence="2">The sequence shown here is derived from an EMBL/GenBank/DDBJ whole genome shotgun (WGS) entry which is preliminary data.</text>
</comment>
<evidence type="ECO:0000313" key="3">
    <source>
        <dbReference type="Proteomes" id="UP001168821"/>
    </source>
</evidence>
<comment type="similarity">
    <text evidence="1">Belongs to the GMC oxidoreductase family.</text>
</comment>
<proteinExistence type="inferred from homology"/>
<evidence type="ECO:0000313" key="2">
    <source>
        <dbReference type="EMBL" id="KAJ3658008.1"/>
    </source>
</evidence>
<dbReference type="Gene3D" id="3.30.560.10">
    <property type="entry name" value="Glucose Oxidase, domain 3"/>
    <property type="match status" value="1"/>
</dbReference>
<dbReference type="PANTHER" id="PTHR11552">
    <property type="entry name" value="GLUCOSE-METHANOL-CHOLINE GMC OXIDOREDUCTASE"/>
    <property type="match status" value="1"/>
</dbReference>
<dbReference type="GO" id="GO:0016491">
    <property type="term" value="F:oxidoreductase activity"/>
    <property type="evidence" value="ECO:0007669"/>
    <property type="project" value="TreeGrafter"/>
</dbReference>
<gene>
    <name evidence="2" type="ORF">Zmor_009775</name>
</gene>
<evidence type="ECO:0008006" key="4">
    <source>
        <dbReference type="Google" id="ProtNLM"/>
    </source>
</evidence>
<keyword evidence="3" id="KW-1185">Reference proteome</keyword>
<name>A0AA38IMS8_9CUCU</name>
<accession>A0AA38IMS8</accession>
<dbReference type="GO" id="GO:0050660">
    <property type="term" value="F:flavin adenine dinucleotide binding"/>
    <property type="evidence" value="ECO:0007669"/>
    <property type="project" value="InterPro"/>
</dbReference>
<protein>
    <recommendedName>
        <fullName evidence="4">Glucose-methanol-choline oxidoreductase N-terminal domain-containing protein</fullName>
    </recommendedName>
</protein>
<dbReference type="PANTHER" id="PTHR11552:SF158">
    <property type="entry name" value="GH23626P-RELATED"/>
    <property type="match status" value="1"/>
</dbReference>
<dbReference type="Proteomes" id="UP001168821">
    <property type="component" value="Unassembled WGS sequence"/>
</dbReference>
<dbReference type="InterPro" id="IPR012132">
    <property type="entry name" value="GMC_OxRdtase"/>
</dbReference>
<dbReference type="AlphaFoldDB" id="A0AA38IMS8"/>
<reference evidence="2" key="1">
    <citation type="journal article" date="2023" name="G3 (Bethesda)">
        <title>Whole genome assemblies of Zophobas morio and Tenebrio molitor.</title>
        <authorList>
            <person name="Kaur S."/>
            <person name="Stinson S.A."/>
            <person name="diCenzo G.C."/>
        </authorList>
    </citation>
    <scope>NUCLEOTIDE SEQUENCE</scope>
    <source>
        <strain evidence="2">QUZm001</strain>
    </source>
</reference>
<dbReference type="InterPro" id="IPR036188">
    <property type="entry name" value="FAD/NAD-bd_sf"/>
</dbReference>
<dbReference type="SUPFAM" id="SSF51905">
    <property type="entry name" value="FAD/NAD(P)-binding domain"/>
    <property type="match status" value="1"/>
</dbReference>
<evidence type="ECO:0000256" key="1">
    <source>
        <dbReference type="ARBA" id="ARBA00010790"/>
    </source>
</evidence>
<organism evidence="2 3">
    <name type="scientific">Zophobas morio</name>
    <dbReference type="NCBI Taxonomy" id="2755281"/>
    <lineage>
        <taxon>Eukaryota</taxon>
        <taxon>Metazoa</taxon>
        <taxon>Ecdysozoa</taxon>
        <taxon>Arthropoda</taxon>
        <taxon>Hexapoda</taxon>
        <taxon>Insecta</taxon>
        <taxon>Pterygota</taxon>
        <taxon>Neoptera</taxon>
        <taxon>Endopterygota</taxon>
        <taxon>Coleoptera</taxon>
        <taxon>Polyphaga</taxon>
        <taxon>Cucujiformia</taxon>
        <taxon>Tenebrionidae</taxon>
        <taxon>Zophobas</taxon>
    </lineage>
</organism>
<dbReference type="Gene3D" id="3.50.50.60">
    <property type="entry name" value="FAD/NAD(P)-binding domain"/>
    <property type="match status" value="1"/>
</dbReference>
<sequence>MNMYALLVISVINLSVDYGSYDFVIVDAGSGGSVVATRLSEMNSYKILLLEAVGEEDDFSQIPSMFFHLFFTKMNWGYFSTPQTTCCLGMKNRACAVPRGTFLVVVVL</sequence>
<dbReference type="EMBL" id="JALNTZ010000003">
    <property type="protein sequence ID" value="KAJ3658008.1"/>
    <property type="molecule type" value="Genomic_DNA"/>
</dbReference>